<dbReference type="RefSeq" id="WP_215759843.1">
    <property type="nucleotide sequence ID" value="NZ_JAHKBE010000022.1"/>
</dbReference>
<accession>A0ABV1FR12</accession>
<feature type="chain" id="PRO_5046788976" evidence="1">
    <location>
        <begin position="20"/>
        <end position="191"/>
    </location>
</feature>
<proteinExistence type="predicted"/>
<keyword evidence="3" id="KW-1185">Reference proteome</keyword>
<reference evidence="2 3" key="1">
    <citation type="submission" date="2024-04" db="EMBL/GenBank/DDBJ databases">
        <title>Human intestinal bacterial collection.</title>
        <authorList>
            <person name="Pauvert C."/>
            <person name="Hitch T.C.A."/>
            <person name="Clavel T."/>
        </authorList>
    </citation>
    <scope>NUCLEOTIDE SEQUENCE [LARGE SCALE GENOMIC DNA]</scope>
    <source>
        <strain evidence="2 3">CLA-AA-H145</strain>
    </source>
</reference>
<dbReference type="Proteomes" id="UP001487296">
    <property type="component" value="Unassembled WGS sequence"/>
</dbReference>
<evidence type="ECO:0000313" key="2">
    <source>
        <dbReference type="EMBL" id="MEQ2486798.1"/>
    </source>
</evidence>
<sequence>MKKLTFAFVLLAMASWCVTGCQSKGQKAQGEDSTLMVGDTVADSTVYGVCGEGTAMHTVELITDAGDSVTYIIQEDEEGRSCVQGGLLVGDRLAVIGATDRDGERVATKVINLTTLQGKWTSLDKNFEILEGGLIKSNVTAESNPWTEWKILNGQLLLNRDTFDIDQLSADSLYLENHDGIFVYKRVKKDA</sequence>
<evidence type="ECO:0000313" key="3">
    <source>
        <dbReference type="Proteomes" id="UP001487296"/>
    </source>
</evidence>
<feature type="signal peptide" evidence="1">
    <location>
        <begin position="1"/>
        <end position="19"/>
    </location>
</feature>
<evidence type="ECO:0000256" key="1">
    <source>
        <dbReference type="SAM" id="SignalP"/>
    </source>
</evidence>
<gene>
    <name evidence="2" type="ORF">AAAT34_06980</name>
</gene>
<comment type="caution">
    <text evidence="2">The sequence shown here is derived from an EMBL/GenBank/DDBJ whole genome shotgun (WGS) entry which is preliminary data.</text>
</comment>
<protein>
    <submittedName>
        <fullName evidence="2">Lipocalin family protein</fullName>
    </submittedName>
</protein>
<organism evidence="2 3">
    <name type="scientific">Hallella faecis</name>
    <dbReference type="NCBI Taxonomy" id="2841596"/>
    <lineage>
        <taxon>Bacteria</taxon>
        <taxon>Pseudomonadati</taxon>
        <taxon>Bacteroidota</taxon>
        <taxon>Bacteroidia</taxon>
        <taxon>Bacteroidales</taxon>
        <taxon>Prevotellaceae</taxon>
        <taxon>Hallella</taxon>
    </lineage>
</organism>
<name>A0ABV1FR12_9BACT</name>
<dbReference type="EMBL" id="JBBNFP010000022">
    <property type="protein sequence ID" value="MEQ2486798.1"/>
    <property type="molecule type" value="Genomic_DNA"/>
</dbReference>
<keyword evidence="1" id="KW-0732">Signal</keyword>